<organism evidence="2 3">
    <name type="scientific">Ceratitis capitata</name>
    <name type="common">Mediterranean fruit fly</name>
    <name type="synonym">Tephritis capitata</name>
    <dbReference type="NCBI Taxonomy" id="7213"/>
    <lineage>
        <taxon>Eukaryota</taxon>
        <taxon>Metazoa</taxon>
        <taxon>Ecdysozoa</taxon>
        <taxon>Arthropoda</taxon>
        <taxon>Hexapoda</taxon>
        <taxon>Insecta</taxon>
        <taxon>Pterygota</taxon>
        <taxon>Neoptera</taxon>
        <taxon>Endopterygota</taxon>
        <taxon>Diptera</taxon>
        <taxon>Brachycera</taxon>
        <taxon>Muscomorpha</taxon>
        <taxon>Tephritoidea</taxon>
        <taxon>Tephritidae</taxon>
        <taxon>Ceratitis</taxon>
        <taxon>Ceratitis</taxon>
    </lineage>
</organism>
<evidence type="ECO:0000256" key="1">
    <source>
        <dbReference type="SAM" id="MobiDB-lite"/>
    </source>
</evidence>
<dbReference type="EMBL" id="CAJHJT010000034">
    <property type="protein sequence ID" value="CAD7002296.1"/>
    <property type="molecule type" value="Genomic_DNA"/>
</dbReference>
<feature type="region of interest" description="Disordered" evidence="1">
    <location>
        <begin position="1"/>
        <end position="26"/>
    </location>
</feature>
<dbReference type="Proteomes" id="UP000606786">
    <property type="component" value="Unassembled WGS sequence"/>
</dbReference>
<evidence type="ECO:0000313" key="2">
    <source>
        <dbReference type="EMBL" id="CAD7002296.1"/>
    </source>
</evidence>
<sequence length="69" mass="8132">MNENELEDVEKSVRRRTDECVSDDDVDDDGNDQHCWHITPTKAMWLTTCLKDNAFDNTNLAERKIKEIY</sequence>
<feature type="compositionally biased region" description="Basic and acidic residues" evidence="1">
    <location>
        <begin position="9"/>
        <end position="19"/>
    </location>
</feature>
<evidence type="ECO:0000313" key="3">
    <source>
        <dbReference type="Proteomes" id="UP000606786"/>
    </source>
</evidence>
<accession>A0A811UXB6</accession>
<reference evidence="2" key="1">
    <citation type="submission" date="2020-11" db="EMBL/GenBank/DDBJ databases">
        <authorList>
            <person name="Whitehead M."/>
        </authorList>
    </citation>
    <scope>NUCLEOTIDE SEQUENCE</scope>
    <source>
        <strain evidence="2">EGII</strain>
    </source>
</reference>
<keyword evidence="3" id="KW-1185">Reference proteome</keyword>
<gene>
    <name evidence="2" type="ORF">CCAP1982_LOCUS10788</name>
</gene>
<proteinExistence type="predicted"/>
<dbReference type="AlphaFoldDB" id="A0A811UXB6"/>
<protein>
    <submittedName>
        <fullName evidence="2">(Mediterranean fruit fly) hypothetical protein</fullName>
    </submittedName>
</protein>
<name>A0A811UXB6_CERCA</name>
<comment type="caution">
    <text evidence="2">The sequence shown here is derived from an EMBL/GenBank/DDBJ whole genome shotgun (WGS) entry which is preliminary data.</text>
</comment>